<dbReference type="SUPFAM" id="SSF54523">
    <property type="entry name" value="Pili subunits"/>
    <property type="match status" value="1"/>
</dbReference>
<keyword evidence="6" id="KW-1185">Reference proteome</keyword>
<evidence type="ECO:0000313" key="6">
    <source>
        <dbReference type="Proteomes" id="UP000060787"/>
    </source>
</evidence>
<evidence type="ECO:0000256" key="3">
    <source>
        <dbReference type="SAM" id="Phobius"/>
    </source>
</evidence>
<dbReference type="Proteomes" id="UP000060787">
    <property type="component" value="Chromosome"/>
</dbReference>
<evidence type="ECO:0000259" key="4">
    <source>
        <dbReference type="Pfam" id="PF14237"/>
    </source>
</evidence>
<keyword evidence="3" id="KW-0812">Transmembrane</keyword>
<dbReference type="AlphaFoldDB" id="A0A0S2F4P8"/>
<dbReference type="Gene3D" id="3.30.700.10">
    <property type="entry name" value="Glycoprotein, Type 4 Pilin"/>
    <property type="match status" value="1"/>
</dbReference>
<gene>
    <name evidence="5" type="ORF">LA76x_0359</name>
</gene>
<dbReference type="RefSeq" id="WP_057916313.1">
    <property type="nucleotide sequence ID" value="NZ_CP011129.1"/>
</dbReference>
<dbReference type="GO" id="GO:0007155">
    <property type="term" value="P:cell adhesion"/>
    <property type="evidence" value="ECO:0007669"/>
    <property type="project" value="InterPro"/>
</dbReference>
<feature type="compositionally biased region" description="Pro residues" evidence="2">
    <location>
        <begin position="68"/>
        <end position="87"/>
    </location>
</feature>
<reference evidence="5 6" key="1">
    <citation type="journal article" date="2015" name="BMC Genomics">
        <title>Comparative genomics and metabolic profiling of the genus Lysobacter.</title>
        <authorList>
            <person name="de Bruijn I."/>
            <person name="Cheng X."/>
            <person name="de Jager V."/>
            <person name="Exposito R.G."/>
            <person name="Watrous J."/>
            <person name="Patel N."/>
            <person name="Postma J."/>
            <person name="Dorrestein P.C."/>
            <person name="Kobayashi D."/>
            <person name="Raaijmakers J.M."/>
        </authorList>
    </citation>
    <scope>NUCLEOTIDE SEQUENCE [LARGE SCALE GENOMIC DNA]</scope>
    <source>
        <strain evidence="5 6">76</strain>
    </source>
</reference>
<sequence length="255" mass="27358">MTNWYYHDAAQGRVGPIDADAVRGHYREGRIHRDTLLWREGLREWQPLERLSGELGLDEDLLSSAPRPVAPPPLPPQTPTASGPPPYSTRSAHSANPADAAAAHFNQRQAPPPRRGLSGCAIVAIVLAVLAIPMVGILAAIALPAYQDYTVRAKVTEAINGSGQYKLQVAEYVAANEECPGNDSKGFQPAAAYAGPRVASVKFGELEGCGIEIELRGIGSKADGQKIWLELDPSSGEWTCSSEIEDRLLPQSCRG</sequence>
<dbReference type="InterPro" id="IPR001082">
    <property type="entry name" value="Pilin"/>
</dbReference>
<feature type="region of interest" description="Disordered" evidence="2">
    <location>
        <begin position="62"/>
        <end position="111"/>
    </location>
</feature>
<feature type="compositionally biased region" description="Low complexity" evidence="2">
    <location>
        <begin position="92"/>
        <end position="103"/>
    </location>
</feature>
<dbReference type="STRING" id="84531.LA76x_0359"/>
<dbReference type="KEGG" id="lab:LA76x_0359"/>
<dbReference type="EMBL" id="CP011129">
    <property type="protein sequence ID" value="ALN78521.1"/>
    <property type="molecule type" value="Genomic_DNA"/>
</dbReference>
<evidence type="ECO:0000313" key="5">
    <source>
        <dbReference type="EMBL" id="ALN78521.1"/>
    </source>
</evidence>
<organism evidence="5 6">
    <name type="scientific">Lysobacter antibioticus</name>
    <dbReference type="NCBI Taxonomy" id="84531"/>
    <lineage>
        <taxon>Bacteria</taxon>
        <taxon>Pseudomonadati</taxon>
        <taxon>Pseudomonadota</taxon>
        <taxon>Gammaproteobacteria</taxon>
        <taxon>Lysobacterales</taxon>
        <taxon>Lysobacteraceae</taxon>
        <taxon>Lysobacter</taxon>
    </lineage>
</organism>
<dbReference type="PATRIC" id="fig|84531.8.peg.366"/>
<dbReference type="InterPro" id="IPR045584">
    <property type="entry name" value="Pilin-like"/>
</dbReference>
<evidence type="ECO:0000256" key="1">
    <source>
        <dbReference type="ARBA" id="ARBA00005233"/>
    </source>
</evidence>
<dbReference type="Pfam" id="PF14237">
    <property type="entry name" value="GYF_2"/>
    <property type="match status" value="1"/>
</dbReference>
<evidence type="ECO:0000256" key="2">
    <source>
        <dbReference type="SAM" id="MobiDB-lite"/>
    </source>
</evidence>
<dbReference type="InterPro" id="IPR025640">
    <property type="entry name" value="GYF_2"/>
</dbReference>
<keyword evidence="3" id="KW-0472">Membrane</keyword>
<proteinExistence type="inferred from homology"/>
<keyword evidence="3" id="KW-1133">Transmembrane helix</keyword>
<dbReference type="Pfam" id="PF00114">
    <property type="entry name" value="Pilin"/>
    <property type="match status" value="1"/>
</dbReference>
<comment type="similarity">
    <text evidence="1">Belongs to the N-Me-Phe pilin family.</text>
</comment>
<dbReference type="eggNOG" id="COG4969">
    <property type="taxonomic scope" value="Bacteria"/>
</dbReference>
<feature type="domain" description="GYF" evidence="4">
    <location>
        <begin position="4"/>
        <end position="51"/>
    </location>
</feature>
<feature type="transmembrane region" description="Helical" evidence="3">
    <location>
        <begin position="117"/>
        <end position="146"/>
    </location>
</feature>
<accession>A0A0S2F4P8</accession>
<dbReference type="GO" id="GO:0009289">
    <property type="term" value="C:pilus"/>
    <property type="evidence" value="ECO:0007669"/>
    <property type="project" value="InterPro"/>
</dbReference>
<name>A0A0S2F4P8_LYSAN</name>
<protein>
    <submittedName>
        <fullName evidence="5">Pilin family protein</fullName>
    </submittedName>
</protein>